<protein>
    <submittedName>
        <fullName evidence="3">Ig-like domain-containing protein</fullName>
    </submittedName>
</protein>
<sequence length="2475" mass="270866">MTSEPSPSDSRSIIAAPNSSAYGAAFPTLDAAMLDARSRCIQLRAAYQASEFATDIRFRGLLTRDAQGLFHASPPEEFTTRQGSTASLWPSPSQDSPLPEGHHLAGGYVSYSATAPAASLSEDQQIEHALAAGFADKIGYLHQAISQRSRFTTCYLAVDDGVLLRYVSSGSKAEQELKAGLEPPSAILGQLLQLPAPLVSALGKRTVTPLALIHQVAEAGELSIVENDTLWGPAQRISTSWKPSPAGVRTAQPRKDKAGAALSRTFVSFDEAVRHIHGQVGLKGRHRQQSLIVKHPHRDEFRATEPVTVTGALFEPIGLQDLPAQVVLAGLYAQGDSLPGQSPRRENWLYENTLRPHDLLAGLDQARRLRPKGAMPLPLCLGTPDGALLSYQSRDSELEQALFPARADWRQRAERFNRELLDGQLSTSQWVRRLAEAGTLRVLAGSRLWNRSGEVRADTWQPFAGLAVPELGQAFLSADDAARYAQEITLGGRTRQMGGLIFQREDQTFVATQPRFSEDRQFNASQLYPTTETGLPAFPEGHRLYAVYRSNINLREIERSGQWSNLPEDEFRLAHRSITGQEVLATIAGRATGLQAFYVLMSDLNLIKYMPSDSQEEDELVSRLLPKARSGHSPLEDQLEKGELLPSDFIKQLARAQGLYLVRGDRYWGRPGRLPANWSPNPIVSPLAPPAPALGPLFDTLEAAARHALQRLAGEHRQRRVSCVLKHRQLSRYVACEPVVAGTSPFSPATLFGSNAMGQPNLPADLELAAISYSAALYPTPLPAGDSWQYRNFFSPDDLAAALPHLRAAGSVDAALPLYLTTREGAWLKYLSKDARAEDLLLKRQGSEPSLGEQVTLGNLEVRYFVRGLAAAGHLSVLRTSEIWDREGPVSDIWKPYRHFQRRPLGPVFSRADDAARHAHGQIPQRHDQVHGGLVLQRADGLFVATEPLLSPTAIFDHQLVFPPDVRAAFFPENHKLVGIYHSGLGSIDFHLPEDEAELYLNLFPTWSIHQAIKERASIPYRYFSGSDGSLLRYTASGSAHEQVLSSQLAPPADRPLQLQDNALQRRIGSARTEDKGIVATYARDLMQAAELLVLVPGAIWTHKGVASSLNATADGFRAGNSRLANHHGHATAFPDLSPVHINAQDALRHALAQAGQRNDTLFGFIFKKAGREEYVSTAAVADAGSRFNRYRVFPEHVDLFKMIAQGYDFEGVYAVPPTRPDASGLLADSTYRHFLGARDFAHLIAAARGVCPISRTPGLESSVNLYLPIADGALLQYRVEVYPEQDETAEGAVFADDGIPTQSLLEDGKLTPLAYLRQVAASGKLQVLRGGSFWSTRGPIDASWDPTRQRATLPERYEVGPLFNHPDDAARYSHQRIGRRHQQWVVSATYRCQASGSHAAIEPFSNARGVKVTRAIIATRTQELDQERLSLTFDNTYDLHSLHIAHATGPAYLGNGRPAVLDFFSSSFICFATRTLEQQGTYLGGLYLSAVDGALLKYTPRGSHAQTRLCDPDPSAQNGASGDHQVIELPDAAFVQKVAATGNLSVLVSSAPWQPAGPVESTWKPAASGVTRQPRAARALPPPFINSFHDLGVGATDVIQPDRALPVLVGPLQLQPKDRIELYWGDHPTPVHTHVQGSTPSSGHVTLKVETRWITSGTTTVRYVLTPFPGGQPEEGRQTVRVKLETPGAPERLCTRASGTTLCENDKLALPQVLPPGVIEDPEGVSVVVKRYANMARGDRIVVSWHGRHVHHPELMDASDEVVIPIDPQIIHDAGNSDSIIVRYEVRDEVGNWSQWSRPALVEVGIGDPSLLPPVIPKAQGMTLNLDELDGADVQVLVLRYEGMSSSHTVRLIVEREDAEGQQLLPYTHSMPGHDSDPFVSFLVPHEQFIAIIRGLARFYYYVDITDQPSRRSKSRPLWNIGQARPLKPPRVPLAEQNGNVLDPAFRNVIALVEPYDFIAAGQQVRLLWLGRTASGSEVSYDRTITLREDEIDRDIPFLIPDDKVSVLAGGSVTLHYEVIILAGDRFPSLPRHIPVSAGPLDLPRPRVREAGDTFLLPEQALRGATIDVRYDGMQVSDTVQAYWRGTAGNGTPSLPAQPGSETGSLAFFTPVSAVSANIGKNVDVGYTVTRGSVASPSEALPLSVLLPRNLPAPEVREARDRLLDLNTFSGDATVEIGKWPHIQLGQRVWLQVEGTRTDGTPYRFTLWKAEEVTSVADVIHGKLPRSGLDSLRDLSGLTLTFRVSFDGSADETTAVLFPRLILTVRAKIRVPELVLDTSAANLHGRIFLLPCHPQVLPEFGPGTWVQRVPSGGVPGYTYSSENPKVAVVDQNGRVTVRSNGSTHIVVRDKAGQFKKYPVNVYGVMLCYDLGVGNSDETAANAAAKGLRLPEIDELKAIRRLYANRWPLQHSTEKFTWSMTAKKGTLGLILLVLDMRKPDVAEIPHPGLTVDLGLVTLTHHASGLGLGTRLLPCN</sequence>
<gene>
    <name evidence="3" type="ORF">HU752_023785</name>
</gene>
<dbReference type="Pfam" id="PF02368">
    <property type="entry name" value="Big_2"/>
    <property type="match status" value="1"/>
</dbReference>
<organism evidence="3 4">
    <name type="scientific">Pseudomonas vanderleydeniana</name>
    <dbReference type="NCBI Taxonomy" id="2745495"/>
    <lineage>
        <taxon>Bacteria</taxon>
        <taxon>Pseudomonadati</taxon>
        <taxon>Pseudomonadota</taxon>
        <taxon>Gammaproteobacteria</taxon>
        <taxon>Pseudomonadales</taxon>
        <taxon>Pseudomonadaceae</taxon>
        <taxon>Pseudomonas</taxon>
    </lineage>
</organism>
<feature type="region of interest" description="Disordered" evidence="1">
    <location>
        <begin position="74"/>
        <end position="99"/>
    </location>
</feature>
<dbReference type="Gene3D" id="2.60.40.1080">
    <property type="match status" value="1"/>
</dbReference>
<keyword evidence="4" id="KW-1185">Reference proteome</keyword>
<evidence type="ECO:0000256" key="1">
    <source>
        <dbReference type="SAM" id="MobiDB-lite"/>
    </source>
</evidence>
<name>A0A9E6PI65_9PSED</name>
<dbReference type="KEGG" id="pvw:HU752_023785"/>
<dbReference type="RefSeq" id="WP_186681289.1">
    <property type="nucleotide sequence ID" value="NZ_CP077093.1"/>
</dbReference>
<evidence type="ECO:0000313" key="4">
    <source>
        <dbReference type="Proteomes" id="UP000634530"/>
    </source>
</evidence>
<evidence type="ECO:0000313" key="3">
    <source>
        <dbReference type="EMBL" id="QXI26919.1"/>
    </source>
</evidence>
<accession>A0A9E6PI65</accession>
<evidence type="ECO:0000259" key="2">
    <source>
        <dbReference type="Pfam" id="PF02368"/>
    </source>
</evidence>
<proteinExistence type="predicted"/>
<reference evidence="3 4" key="1">
    <citation type="journal article" date="2020" name="Microorganisms">
        <title>Reliable Identification of Environmental Pseudomonas Isolates Using the rpoD Gene.</title>
        <authorList>
            <consortium name="The Broad Institute Genome Sequencing Platform"/>
            <person name="Girard L."/>
            <person name="Lood C."/>
            <person name="Rokni-Zadeh H."/>
            <person name="van Noort V."/>
            <person name="Lavigne R."/>
            <person name="De Mot R."/>
        </authorList>
    </citation>
    <scope>NUCLEOTIDE SEQUENCE [LARGE SCALE GENOMIC DNA]</scope>
    <source>
        <strain evidence="3 4">RW8P3</strain>
    </source>
</reference>
<reference evidence="3 4" key="2">
    <citation type="journal article" date="2021" name="Microorganisms">
        <title>The Ever-Expanding Pseudomonas Genus: Description of 43 New Species and Partition of the Pseudomonas putida Group.</title>
        <authorList>
            <person name="Girard L."/>
            <person name="Lood C."/>
            <person name="Hofte M."/>
            <person name="Vandamme P."/>
            <person name="Rokni-Zadeh H."/>
            <person name="van Noort V."/>
            <person name="Lavigne R."/>
            <person name="De Mot R."/>
        </authorList>
    </citation>
    <scope>NUCLEOTIDE SEQUENCE [LARGE SCALE GENOMIC DNA]</scope>
    <source>
        <strain evidence="3 4">RW8P3</strain>
    </source>
</reference>
<dbReference type="InterPro" id="IPR008964">
    <property type="entry name" value="Invasin/intimin_cell_adhesion"/>
</dbReference>
<dbReference type="SUPFAM" id="SSF49373">
    <property type="entry name" value="Invasin/intimin cell-adhesion fragments"/>
    <property type="match status" value="1"/>
</dbReference>
<feature type="compositionally biased region" description="Polar residues" evidence="1">
    <location>
        <begin position="80"/>
        <end position="96"/>
    </location>
</feature>
<dbReference type="Proteomes" id="UP000634530">
    <property type="component" value="Chromosome"/>
</dbReference>
<dbReference type="EMBL" id="CP077093">
    <property type="protein sequence ID" value="QXI26919.1"/>
    <property type="molecule type" value="Genomic_DNA"/>
</dbReference>
<feature type="domain" description="BIG2" evidence="2">
    <location>
        <begin position="2319"/>
        <end position="2358"/>
    </location>
</feature>
<dbReference type="InterPro" id="IPR003343">
    <property type="entry name" value="Big_2"/>
</dbReference>